<dbReference type="SUPFAM" id="SSF74653">
    <property type="entry name" value="TolA/TonB C-terminal domain"/>
    <property type="match status" value="1"/>
</dbReference>
<dbReference type="GeneID" id="58229626"/>
<organism evidence="4 5">
    <name type="scientific">Pseudoalteromonas ruthenica</name>
    <dbReference type="NCBI Taxonomy" id="151081"/>
    <lineage>
        <taxon>Bacteria</taxon>
        <taxon>Pseudomonadati</taxon>
        <taxon>Pseudomonadota</taxon>
        <taxon>Gammaproteobacteria</taxon>
        <taxon>Alteromonadales</taxon>
        <taxon>Pseudoalteromonadaceae</taxon>
        <taxon>Pseudoalteromonas</taxon>
    </lineage>
</organism>
<evidence type="ECO:0000256" key="2">
    <source>
        <dbReference type="SAM" id="SignalP"/>
    </source>
</evidence>
<keyword evidence="5" id="KW-1185">Reference proteome</keyword>
<dbReference type="InterPro" id="IPR037682">
    <property type="entry name" value="TonB_C"/>
</dbReference>
<dbReference type="PROSITE" id="PS52015">
    <property type="entry name" value="TONB_CTD"/>
    <property type="match status" value="1"/>
</dbReference>
<dbReference type="OrthoDB" id="8561742at2"/>
<dbReference type="Proteomes" id="UP000033664">
    <property type="component" value="Unassembled WGS sequence"/>
</dbReference>
<feature type="chain" id="PRO_5002474694" description="TonB C-terminal domain-containing protein" evidence="2">
    <location>
        <begin position="22"/>
        <end position="558"/>
    </location>
</feature>
<feature type="signal peptide" evidence="2">
    <location>
        <begin position="1"/>
        <end position="21"/>
    </location>
</feature>
<dbReference type="PROSITE" id="PS50005">
    <property type="entry name" value="TPR"/>
    <property type="match status" value="1"/>
</dbReference>
<name>A0A0F4PTR9_9GAMM</name>
<dbReference type="Gene3D" id="1.25.40.10">
    <property type="entry name" value="Tetratricopeptide repeat domain"/>
    <property type="match status" value="3"/>
</dbReference>
<dbReference type="Pfam" id="PF08238">
    <property type="entry name" value="Sel1"/>
    <property type="match status" value="3"/>
</dbReference>
<dbReference type="RefSeq" id="WP_022946697.1">
    <property type="nucleotide sequence ID" value="NZ_JXXY01000018.1"/>
</dbReference>
<dbReference type="InterPro" id="IPR019734">
    <property type="entry name" value="TPR_rpt"/>
</dbReference>
<feature type="repeat" description="TPR" evidence="1">
    <location>
        <begin position="504"/>
        <end position="537"/>
    </location>
</feature>
<evidence type="ECO:0000259" key="3">
    <source>
        <dbReference type="PROSITE" id="PS52015"/>
    </source>
</evidence>
<evidence type="ECO:0000313" key="4">
    <source>
        <dbReference type="EMBL" id="KJY98832.1"/>
    </source>
</evidence>
<protein>
    <recommendedName>
        <fullName evidence="3">TonB C-terminal domain-containing protein</fullName>
    </recommendedName>
</protein>
<keyword evidence="1" id="KW-0802">TPR repeat</keyword>
<dbReference type="InterPro" id="IPR011990">
    <property type="entry name" value="TPR-like_helical_dom_sf"/>
</dbReference>
<dbReference type="PANTHER" id="PTHR11102:SF160">
    <property type="entry name" value="ERAD-ASSOCIATED E3 UBIQUITIN-PROTEIN LIGASE COMPONENT HRD3"/>
    <property type="match status" value="1"/>
</dbReference>
<feature type="domain" description="TonB C-terminal" evidence="3">
    <location>
        <begin position="132"/>
        <end position="224"/>
    </location>
</feature>
<gene>
    <name evidence="4" type="ORF">TW72_14085</name>
</gene>
<dbReference type="GO" id="GO:0055085">
    <property type="term" value="P:transmembrane transport"/>
    <property type="evidence" value="ECO:0007669"/>
    <property type="project" value="InterPro"/>
</dbReference>
<accession>A0A0F4PTR9</accession>
<dbReference type="PATRIC" id="fig|151081.8.peg.3489"/>
<dbReference type="InterPro" id="IPR050767">
    <property type="entry name" value="Sel1_AlgK"/>
</dbReference>
<dbReference type="eggNOG" id="COG0790">
    <property type="taxonomic scope" value="Bacteria"/>
</dbReference>
<dbReference type="PANTHER" id="PTHR11102">
    <property type="entry name" value="SEL-1-LIKE PROTEIN"/>
    <property type="match status" value="1"/>
</dbReference>
<sequence>MKAWILTVALAPMLSWGNANEAMDLYLNQDYQRAFTLFEKTAELGDGRSQFNLAVQYLRGQGVKADPVKAYAYFSVAMANDFKMAQQARKSVIKRLSSDELQRAQRLAQQLIAEIGRQGSATVRYELSRALTYNPAPSKRINPPTEYPSGLKSDGVPGVASYIFDIDSQGIPRDYILLHSYPAPEFAQSIAEKLDETRFSYSGEVFHNAVIRGVFSGSPDSEVMQQLRTKQQHLLQQARRGDVDAQAELAELLRVLDYQPELWPVDSDVQVVAKQAPMVRFNSITQPDFTPTKTIDPSYYNFNYLVNVDNQGRVQEVSAFEHIDIPSQLDEHAREVMSQWSLGAEQGLLGDSNWYLARFFYNNQEQQASYENHSVVAYADVKPLVNKEKEQQWRYWQLKAAAAGHSDMLYQLGINCNQRLLLEAAERQHSRAQLQLGRCLLTQASGQREQLELARYWLNEAAKQGELIAMRELAGWYVRYSDNGAQLKNAIALAEQVSDETDHPLAYAYLAAAHAKLGNFDEAIDYQEQALSEAEDQSYAQQPFEQTLAAYQKGQLIF</sequence>
<evidence type="ECO:0000256" key="1">
    <source>
        <dbReference type="PROSITE-ProRule" id="PRU00339"/>
    </source>
</evidence>
<evidence type="ECO:0000313" key="5">
    <source>
        <dbReference type="Proteomes" id="UP000033664"/>
    </source>
</evidence>
<comment type="caution">
    <text evidence="4">The sequence shown here is derived from an EMBL/GenBank/DDBJ whole genome shotgun (WGS) entry which is preliminary data.</text>
</comment>
<keyword evidence="2" id="KW-0732">Signal</keyword>
<dbReference type="SMART" id="SM00671">
    <property type="entry name" value="SEL1"/>
    <property type="match status" value="3"/>
</dbReference>
<dbReference type="InterPro" id="IPR006597">
    <property type="entry name" value="Sel1-like"/>
</dbReference>
<dbReference type="EMBL" id="JXXZ01000010">
    <property type="protein sequence ID" value="KJY98832.1"/>
    <property type="molecule type" value="Genomic_DNA"/>
</dbReference>
<reference evidence="4 5" key="1">
    <citation type="journal article" date="2015" name="BMC Genomics">
        <title>Genome mining reveals unlocked bioactive potential of marine Gram-negative bacteria.</title>
        <authorList>
            <person name="Machado H."/>
            <person name="Sonnenschein E.C."/>
            <person name="Melchiorsen J."/>
            <person name="Gram L."/>
        </authorList>
    </citation>
    <scope>NUCLEOTIDE SEQUENCE [LARGE SCALE GENOMIC DNA]</scope>
    <source>
        <strain evidence="4 5">S3137</strain>
    </source>
</reference>
<dbReference type="SUPFAM" id="SSF81901">
    <property type="entry name" value="HCP-like"/>
    <property type="match status" value="2"/>
</dbReference>
<proteinExistence type="predicted"/>
<dbReference type="AlphaFoldDB" id="A0A0F4PTR9"/>